<proteinExistence type="predicted"/>
<name>Q7TA06_GVAO</name>
<evidence type="ECO:0000313" key="2">
    <source>
        <dbReference type="EMBL" id="AJA91649.1"/>
    </source>
</evidence>
<reference evidence="2" key="2">
    <citation type="journal article" date="2015" name="J. Gen. Virol.">
        <title>Isolation of an Adoxophyes orana granulovirus (AdorGV) occlusion body morphology mutant: biological activity, genome sequence and relationship to other isolates of AdorGV.</title>
        <authorList>
            <person name="Nakai M."/>
            <person name="Harrison R.L."/>
            <person name="Uchida H."/>
            <person name="Ukuda R."/>
            <person name="Hikihara S."/>
            <person name="Ishii K."/>
            <person name="Kunimi Y."/>
        </authorList>
    </citation>
    <scope>NUCLEOTIDE SEQUENCE</scope>
    <source>
        <strain evidence="2">Miyazaki</strain>
    </source>
</reference>
<dbReference type="KEGG" id="vg:1463352"/>
<sequence>MKLQYNCYTMYYDTLLCVVQELKHFDVIACYIESDDLAYFFSIDSIDGRGVNLNLNQSKNKVVNQFSTYNKLEMFNFLKQRHDIKKLFWCNNEMFYC</sequence>
<dbReference type="EMBL" id="KM226332">
    <property type="protein sequence ID" value="AJA91649.1"/>
    <property type="molecule type" value="Genomic_DNA"/>
</dbReference>
<evidence type="ECO:0000313" key="1">
    <source>
        <dbReference type="EMBL" id="AAP85646.1"/>
    </source>
</evidence>
<dbReference type="Proteomes" id="UP000202129">
    <property type="component" value="Segment"/>
</dbReference>
<gene>
    <name evidence="1" type="primary">ORF_9</name>
</gene>
<evidence type="ECO:0000313" key="3">
    <source>
        <dbReference type="Proteomes" id="UP000202129"/>
    </source>
</evidence>
<dbReference type="RefSeq" id="NP_872463.1">
    <property type="nucleotide sequence ID" value="NC_005038.1"/>
</dbReference>
<organismHost>
    <name type="scientific">Adoxophyes</name>
    <dbReference type="NCBI Taxonomy" id="85584"/>
</organismHost>
<protein>
    <submittedName>
        <fullName evidence="2">ADOR9</fullName>
    </submittedName>
    <submittedName>
        <fullName evidence="1">ORF_9</fullName>
    </submittedName>
</protein>
<organism evidence="1 3">
    <name type="scientific">Adoxophyes orana granulovirus</name>
    <name type="common">AoGV</name>
    <dbReference type="NCBI Taxonomy" id="170617"/>
    <lineage>
        <taxon>Viruses</taxon>
        <taxon>Viruses incertae sedis</taxon>
        <taxon>Naldaviricetes</taxon>
        <taxon>Lefavirales</taxon>
        <taxon>Baculoviridae</taxon>
        <taxon>Betabaculovirus</taxon>
        <taxon>Betabaculovirus adoranae</taxon>
    </lineage>
</organism>
<dbReference type="EMBL" id="AF547984">
    <property type="protein sequence ID" value="AAP85646.1"/>
    <property type="molecule type" value="Genomic_DNA"/>
</dbReference>
<keyword evidence="3" id="KW-1185">Reference proteome</keyword>
<dbReference type="GeneID" id="1463352"/>
<reference evidence="1 3" key="1">
    <citation type="journal article" date="2003" name="Virology">
        <title>The complete sequence of the Adoxophyes orana granulovirus genome.</title>
        <authorList>
            <person name="Wormleaton S."/>
            <person name="Kuzio J."/>
            <person name="Winstanley D."/>
        </authorList>
    </citation>
    <scope>NUCLEOTIDE SEQUENCE [LARGE SCALE GENOMIC DNA]</scope>
</reference>
<accession>Q7TA06</accession>